<dbReference type="NCBIfam" id="NF000648">
    <property type="entry name" value="PRK00026.1"/>
    <property type="match status" value="1"/>
</dbReference>
<evidence type="ECO:0000313" key="19">
    <source>
        <dbReference type="EMBL" id="CUS99261.1"/>
    </source>
</evidence>
<keyword evidence="10 15" id="KW-0949">S-adenosyl-L-methionine</keyword>
<evidence type="ECO:0000256" key="8">
    <source>
        <dbReference type="ARBA" id="ARBA00022603"/>
    </source>
</evidence>
<evidence type="ECO:0000256" key="13">
    <source>
        <dbReference type="ARBA" id="ARBA00033392"/>
    </source>
</evidence>
<dbReference type="InterPro" id="IPR029026">
    <property type="entry name" value="tRNA_m1G_MTases_N"/>
</dbReference>
<evidence type="ECO:0000256" key="9">
    <source>
        <dbReference type="ARBA" id="ARBA00022679"/>
    </source>
</evidence>
<evidence type="ECO:0000256" key="3">
    <source>
        <dbReference type="ARBA" id="ARBA00007630"/>
    </source>
</evidence>
<evidence type="ECO:0000256" key="16">
    <source>
        <dbReference type="PIRSR" id="PIRSR000386-1"/>
    </source>
</evidence>
<evidence type="ECO:0000256" key="5">
    <source>
        <dbReference type="ARBA" id="ARBA00012807"/>
    </source>
</evidence>
<dbReference type="Gene3D" id="1.10.1270.20">
    <property type="entry name" value="tRNA(m1g37)methyltransferase, domain 2"/>
    <property type="match status" value="1"/>
</dbReference>
<evidence type="ECO:0000313" key="20">
    <source>
        <dbReference type="Proteomes" id="UP000199197"/>
    </source>
</evidence>
<evidence type="ECO:0000256" key="17">
    <source>
        <dbReference type="RuleBase" id="RU003464"/>
    </source>
</evidence>
<comment type="subcellular location">
    <subcellularLocation>
        <location evidence="2 15 17">Cytoplasm</location>
    </subcellularLocation>
</comment>
<dbReference type="GO" id="GO:0052906">
    <property type="term" value="F:tRNA (guanine(37)-N1)-methyltransferase activity"/>
    <property type="evidence" value="ECO:0007669"/>
    <property type="project" value="UniProtKB-UniRule"/>
</dbReference>
<dbReference type="InterPro" id="IPR029028">
    <property type="entry name" value="Alpha/beta_knot_MTases"/>
</dbReference>
<feature type="binding site" evidence="15 16">
    <location>
        <position position="112"/>
    </location>
    <ligand>
        <name>S-adenosyl-L-methionine</name>
        <dbReference type="ChEBI" id="CHEBI:59789"/>
    </ligand>
</feature>
<comment type="catalytic activity">
    <reaction evidence="14 15 17">
        <text>guanosine(37) in tRNA + S-adenosyl-L-methionine = N(1)-methylguanosine(37) in tRNA + S-adenosyl-L-homocysteine + H(+)</text>
        <dbReference type="Rhea" id="RHEA:36899"/>
        <dbReference type="Rhea" id="RHEA-COMP:10145"/>
        <dbReference type="Rhea" id="RHEA-COMP:10147"/>
        <dbReference type="ChEBI" id="CHEBI:15378"/>
        <dbReference type="ChEBI" id="CHEBI:57856"/>
        <dbReference type="ChEBI" id="CHEBI:59789"/>
        <dbReference type="ChEBI" id="CHEBI:73542"/>
        <dbReference type="ChEBI" id="CHEBI:74269"/>
        <dbReference type="EC" id="2.1.1.228"/>
    </reaction>
</comment>
<dbReference type="AlphaFoldDB" id="A0A0P1MU68"/>
<dbReference type="Gene3D" id="3.40.1280.10">
    <property type="match status" value="1"/>
</dbReference>
<comment type="function">
    <text evidence="1 15 17">Specifically methylates guanosine-37 in various tRNAs.</text>
</comment>
<dbReference type="SUPFAM" id="SSF75217">
    <property type="entry name" value="alpha/beta knot"/>
    <property type="match status" value="1"/>
</dbReference>
<accession>A0A0P1MU68</accession>
<keyword evidence="7 15" id="KW-0963">Cytoplasm</keyword>
<protein>
    <recommendedName>
        <fullName evidence="6 15">tRNA (guanine-N(1)-)-methyltransferase</fullName>
        <ecNumber evidence="5 15">2.1.1.228</ecNumber>
    </recommendedName>
    <alternativeName>
        <fullName evidence="12 15">M1G-methyltransferase</fullName>
    </alternativeName>
    <alternativeName>
        <fullName evidence="13 15">tRNA [GM37] methyltransferase</fullName>
    </alternativeName>
</protein>
<keyword evidence="9 15" id="KW-0808">Transferase</keyword>
<dbReference type="GO" id="GO:0002939">
    <property type="term" value="P:tRNA N1-guanine methylation"/>
    <property type="evidence" value="ECO:0007669"/>
    <property type="project" value="TreeGrafter"/>
</dbReference>
<evidence type="ECO:0000256" key="14">
    <source>
        <dbReference type="ARBA" id="ARBA00047783"/>
    </source>
</evidence>
<comment type="similarity">
    <text evidence="3 15 17">Belongs to the RNA methyltransferase TrmD family.</text>
</comment>
<sequence>MRIDIITAVPKIFESPLNASIIKRAREKGLVEIYVHDLHDYGIGRYRQIDDHPYGGGSGMILRPEPIFECIEKLKSEREYDEIIFLTPDGELFNQKMANEFAKLNNIILLCGHYKGVDERVREALVTKEVSIGDYVLTGGELPALVVIDATIRLIPGVLNDIESAMTDSFQTGLLDHPHYTRPAEYRGMKVPEVLLSGNHELIRKWRYEKALEKTLKRRKDLLNKITGDDKNG</sequence>
<dbReference type="InterPro" id="IPR002649">
    <property type="entry name" value="tRNA_m1G_MeTrfase_TrmD"/>
</dbReference>
<dbReference type="RefSeq" id="WP_092348386.1">
    <property type="nucleotide sequence ID" value="NZ_CZVW01000005.1"/>
</dbReference>
<evidence type="ECO:0000256" key="11">
    <source>
        <dbReference type="ARBA" id="ARBA00022694"/>
    </source>
</evidence>
<dbReference type="Proteomes" id="UP000199197">
    <property type="component" value="Unassembled WGS sequence"/>
</dbReference>
<evidence type="ECO:0000256" key="12">
    <source>
        <dbReference type="ARBA" id="ARBA00029736"/>
    </source>
</evidence>
<dbReference type="Pfam" id="PF01746">
    <property type="entry name" value="tRNA_m1G_MT"/>
    <property type="match status" value="1"/>
</dbReference>
<dbReference type="InterPro" id="IPR016009">
    <property type="entry name" value="tRNA_MeTrfase_TRMD/TRM10"/>
</dbReference>
<keyword evidence="20" id="KW-1185">Reference proteome</keyword>
<dbReference type="OrthoDB" id="9807416at2"/>
<dbReference type="EMBL" id="CZVW01000005">
    <property type="protein sequence ID" value="CUS99261.1"/>
    <property type="molecule type" value="Genomic_DNA"/>
</dbReference>
<comment type="subunit">
    <text evidence="4 15 17">Homodimer.</text>
</comment>
<keyword evidence="8 15" id="KW-0489">Methyltransferase</keyword>
<proteinExistence type="inferred from homology"/>
<dbReference type="PANTHER" id="PTHR46417:SF1">
    <property type="entry name" value="TRNA (GUANINE-N(1)-)-METHYLTRANSFERASE"/>
    <property type="match status" value="1"/>
</dbReference>
<evidence type="ECO:0000256" key="10">
    <source>
        <dbReference type="ARBA" id="ARBA00022691"/>
    </source>
</evidence>
<evidence type="ECO:0000256" key="4">
    <source>
        <dbReference type="ARBA" id="ARBA00011738"/>
    </source>
</evidence>
<gene>
    <name evidence="15" type="primary">trmD</name>
    <name evidence="19" type="ORF">JGI23_00636</name>
</gene>
<keyword evidence="11 15" id="KW-0819">tRNA processing</keyword>
<dbReference type="FunFam" id="1.10.1270.20:FF:000001">
    <property type="entry name" value="tRNA (guanine-N(1)-)-methyltransferase"/>
    <property type="match status" value="1"/>
</dbReference>
<evidence type="ECO:0000256" key="1">
    <source>
        <dbReference type="ARBA" id="ARBA00002634"/>
    </source>
</evidence>
<feature type="binding site" evidence="15 16">
    <location>
        <begin position="132"/>
        <end position="137"/>
    </location>
    <ligand>
        <name>S-adenosyl-L-methionine</name>
        <dbReference type="ChEBI" id="CHEBI:59789"/>
    </ligand>
</feature>
<evidence type="ECO:0000256" key="7">
    <source>
        <dbReference type="ARBA" id="ARBA00022490"/>
    </source>
</evidence>
<feature type="domain" description="tRNA methyltransferase TRMD/TRM10-type" evidence="18">
    <location>
        <begin position="1"/>
        <end position="224"/>
    </location>
</feature>
<dbReference type="CDD" id="cd18080">
    <property type="entry name" value="TrmD-like"/>
    <property type="match status" value="1"/>
</dbReference>
<dbReference type="NCBIfam" id="TIGR00088">
    <property type="entry name" value="trmD"/>
    <property type="match status" value="1"/>
</dbReference>
<dbReference type="EC" id="2.1.1.228" evidence="5 15"/>
<evidence type="ECO:0000256" key="2">
    <source>
        <dbReference type="ARBA" id="ARBA00004496"/>
    </source>
</evidence>
<reference evidence="20" key="1">
    <citation type="submission" date="2015-11" db="EMBL/GenBank/DDBJ databases">
        <authorList>
            <person name="Varghese N."/>
        </authorList>
    </citation>
    <scope>NUCLEOTIDE SEQUENCE [LARGE SCALE GENOMIC DNA]</scope>
    <source>
        <strain evidence="20">JGI-23</strain>
    </source>
</reference>
<organism evidence="19 20">
    <name type="scientific">Candidatus Chryseopegocella kryptomonas</name>
    <dbReference type="NCBI Taxonomy" id="1633643"/>
    <lineage>
        <taxon>Bacteria</taxon>
        <taxon>Pseudomonadati</taxon>
        <taxon>Candidatus Kryptoniota</taxon>
        <taxon>Candidatus Chryseopegocella</taxon>
    </lineage>
</organism>
<dbReference type="FunFam" id="3.40.1280.10:FF:000001">
    <property type="entry name" value="tRNA (guanine-N(1)-)-methyltransferase"/>
    <property type="match status" value="1"/>
</dbReference>
<dbReference type="HAMAP" id="MF_00605">
    <property type="entry name" value="TrmD"/>
    <property type="match status" value="1"/>
</dbReference>
<dbReference type="GO" id="GO:0005829">
    <property type="term" value="C:cytosol"/>
    <property type="evidence" value="ECO:0007669"/>
    <property type="project" value="TreeGrafter"/>
</dbReference>
<dbReference type="PIRSF" id="PIRSF000386">
    <property type="entry name" value="tRNA_mtase"/>
    <property type="match status" value="1"/>
</dbReference>
<name>A0A0P1MU68_9BACT</name>
<evidence type="ECO:0000256" key="15">
    <source>
        <dbReference type="HAMAP-Rule" id="MF_00605"/>
    </source>
</evidence>
<dbReference type="PANTHER" id="PTHR46417">
    <property type="entry name" value="TRNA (GUANINE-N(1)-)-METHYLTRANSFERASE"/>
    <property type="match status" value="1"/>
</dbReference>
<evidence type="ECO:0000259" key="18">
    <source>
        <dbReference type="Pfam" id="PF01746"/>
    </source>
</evidence>
<evidence type="ECO:0000256" key="6">
    <source>
        <dbReference type="ARBA" id="ARBA00014679"/>
    </source>
</evidence>
<dbReference type="InterPro" id="IPR023148">
    <property type="entry name" value="tRNA_m1G_MeTrfase_C_sf"/>
</dbReference>